<dbReference type="EMBL" id="PUHP01003386">
    <property type="protein sequence ID" value="TQN63890.1"/>
    <property type="molecule type" value="Genomic_DNA"/>
</dbReference>
<evidence type="ECO:0000313" key="2">
    <source>
        <dbReference type="Proteomes" id="UP000326340"/>
    </source>
</evidence>
<accession>A0A5Q4BAF0</accession>
<reference evidence="1 2" key="1">
    <citation type="journal article" date="2019" name="Sci. Rep.">
        <title>Colletotrichum shisoi sp. nov., an anthracnose pathogen of Perilla frutescens in Japan: molecular phylogenetic, morphological and genomic evidence.</title>
        <authorList>
            <person name="Gan P."/>
            <person name="Tsushima A."/>
            <person name="Hiroyama R."/>
            <person name="Narusaka M."/>
            <person name="Takano Y."/>
            <person name="Narusaka Y."/>
            <person name="Kawaradani M."/>
            <person name="Damm U."/>
            <person name="Shirasu K."/>
        </authorList>
    </citation>
    <scope>NUCLEOTIDE SEQUENCE [LARGE SCALE GENOMIC DNA]</scope>
    <source>
        <strain evidence="1 2">PG-2018a</strain>
    </source>
</reference>
<evidence type="ECO:0000313" key="1">
    <source>
        <dbReference type="EMBL" id="TQN63890.1"/>
    </source>
</evidence>
<sequence length="83" mass="9001">MTLDRLGTLFCFFSLSNYVDGASDWLALRREHLPADGSVDLVSSSEPFVAASDPGQAAWTSCRVVSSAHSPTCYSRFVQQKVG</sequence>
<keyword evidence="2" id="KW-1185">Reference proteome</keyword>
<dbReference type="Proteomes" id="UP000326340">
    <property type="component" value="Unassembled WGS sequence"/>
</dbReference>
<protein>
    <submittedName>
        <fullName evidence="1">Uncharacterized protein</fullName>
    </submittedName>
</protein>
<gene>
    <name evidence="1" type="ORF">CSHISOI_11534</name>
</gene>
<name>A0A5Q4BAF0_9PEZI</name>
<organism evidence="1 2">
    <name type="scientific">Colletotrichum shisoi</name>
    <dbReference type="NCBI Taxonomy" id="2078593"/>
    <lineage>
        <taxon>Eukaryota</taxon>
        <taxon>Fungi</taxon>
        <taxon>Dikarya</taxon>
        <taxon>Ascomycota</taxon>
        <taxon>Pezizomycotina</taxon>
        <taxon>Sordariomycetes</taxon>
        <taxon>Hypocreomycetidae</taxon>
        <taxon>Glomerellales</taxon>
        <taxon>Glomerellaceae</taxon>
        <taxon>Colletotrichum</taxon>
        <taxon>Colletotrichum destructivum species complex</taxon>
    </lineage>
</organism>
<dbReference type="AlphaFoldDB" id="A0A5Q4BAF0"/>
<proteinExistence type="predicted"/>
<comment type="caution">
    <text evidence="1">The sequence shown here is derived from an EMBL/GenBank/DDBJ whole genome shotgun (WGS) entry which is preliminary data.</text>
</comment>